<name>A0A7W9B253_9SPHN</name>
<dbReference type="AlphaFoldDB" id="A0A7W9B253"/>
<organism evidence="1 2">
    <name type="scientific">Sphingopyxis panaciterrulae</name>
    <dbReference type="NCBI Taxonomy" id="462372"/>
    <lineage>
        <taxon>Bacteria</taxon>
        <taxon>Pseudomonadati</taxon>
        <taxon>Pseudomonadota</taxon>
        <taxon>Alphaproteobacteria</taxon>
        <taxon>Sphingomonadales</taxon>
        <taxon>Sphingomonadaceae</taxon>
        <taxon>Sphingopyxis</taxon>
    </lineage>
</organism>
<accession>A0A7W9B253</accession>
<dbReference type="RefSeq" id="WP_184094403.1">
    <property type="nucleotide sequence ID" value="NZ_JACIJH010000001.1"/>
</dbReference>
<proteinExistence type="predicted"/>
<dbReference type="Proteomes" id="UP000537161">
    <property type="component" value="Unassembled WGS sequence"/>
</dbReference>
<sequence>MTMRHVVFGLAAAALAQPPGTAEARVLTVPACGGVSHRMVVPGDPADPEQRRDCAKACHAVSDRRGKVSGPKRCC</sequence>
<comment type="caution">
    <text evidence="1">The sequence shown here is derived from an EMBL/GenBank/DDBJ whole genome shotgun (WGS) entry which is preliminary data.</text>
</comment>
<keyword evidence="2" id="KW-1185">Reference proteome</keyword>
<protein>
    <submittedName>
        <fullName evidence="1">Uncharacterized protein</fullName>
    </submittedName>
</protein>
<gene>
    <name evidence="1" type="ORF">FHR21_000195</name>
</gene>
<evidence type="ECO:0000313" key="1">
    <source>
        <dbReference type="EMBL" id="MBB5704870.1"/>
    </source>
</evidence>
<reference evidence="1 2" key="1">
    <citation type="submission" date="2020-08" db="EMBL/GenBank/DDBJ databases">
        <title>Genomic Encyclopedia of Type Strains, Phase IV (KMG-IV): sequencing the most valuable type-strain genomes for metagenomic binning, comparative biology and taxonomic classification.</title>
        <authorList>
            <person name="Goeker M."/>
        </authorList>
    </citation>
    <scope>NUCLEOTIDE SEQUENCE [LARGE SCALE GENOMIC DNA]</scope>
    <source>
        <strain evidence="1 2">DSM 27163</strain>
    </source>
</reference>
<dbReference type="EMBL" id="JACIJH010000001">
    <property type="protein sequence ID" value="MBB5704870.1"/>
    <property type="molecule type" value="Genomic_DNA"/>
</dbReference>
<evidence type="ECO:0000313" key="2">
    <source>
        <dbReference type="Proteomes" id="UP000537161"/>
    </source>
</evidence>